<organism evidence="2 3">
    <name type="scientific">Hypsizygus marmoreus</name>
    <name type="common">White beech mushroom</name>
    <name type="synonym">Agaricus marmoreus</name>
    <dbReference type="NCBI Taxonomy" id="39966"/>
    <lineage>
        <taxon>Eukaryota</taxon>
        <taxon>Fungi</taxon>
        <taxon>Dikarya</taxon>
        <taxon>Basidiomycota</taxon>
        <taxon>Agaricomycotina</taxon>
        <taxon>Agaricomycetes</taxon>
        <taxon>Agaricomycetidae</taxon>
        <taxon>Agaricales</taxon>
        <taxon>Tricholomatineae</taxon>
        <taxon>Lyophyllaceae</taxon>
        <taxon>Hypsizygus</taxon>
    </lineage>
</organism>
<dbReference type="EMBL" id="LUEZ02000044">
    <property type="protein sequence ID" value="RDB24368.1"/>
    <property type="molecule type" value="Genomic_DNA"/>
</dbReference>
<dbReference type="Proteomes" id="UP000076154">
    <property type="component" value="Unassembled WGS sequence"/>
</dbReference>
<name>A0A369JRB4_HYPMA</name>
<feature type="region of interest" description="Disordered" evidence="1">
    <location>
        <begin position="23"/>
        <end position="64"/>
    </location>
</feature>
<gene>
    <name evidence="2" type="ORF">Hypma_008529</name>
</gene>
<feature type="region of interest" description="Disordered" evidence="1">
    <location>
        <begin position="79"/>
        <end position="111"/>
    </location>
</feature>
<proteinExistence type="predicted"/>
<dbReference type="AlphaFoldDB" id="A0A369JRB4"/>
<dbReference type="InParanoid" id="A0A369JRB4"/>
<sequence length="111" mass="11277">MYPTHYRTRTIVPGRHPSLSICPPALLSPGHSNGGNPASAPSLPPVGKAGKPEPATATASPTLTPATISISLLTTSPTIPNLSLSEPLPALPMTTPPPHATAARSTSNFAQ</sequence>
<evidence type="ECO:0000313" key="3">
    <source>
        <dbReference type="Proteomes" id="UP000076154"/>
    </source>
</evidence>
<protein>
    <submittedName>
        <fullName evidence="2">Uncharacterized protein</fullName>
    </submittedName>
</protein>
<reference evidence="2" key="1">
    <citation type="submission" date="2018-04" db="EMBL/GenBank/DDBJ databases">
        <title>Whole genome sequencing of Hypsizygus marmoreus.</title>
        <authorList>
            <person name="Choi I.-G."/>
            <person name="Min B."/>
            <person name="Kim J.-G."/>
            <person name="Kim S."/>
            <person name="Oh Y.-L."/>
            <person name="Kong W.-S."/>
            <person name="Park H."/>
            <person name="Jeong J."/>
            <person name="Song E.-S."/>
        </authorList>
    </citation>
    <scope>NUCLEOTIDE SEQUENCE [LARGE SCALE GENOMIC DNA]</scope>
    <source>
        <strain evidence="2">51987-8</strain>
    </source>
</reference>
<keyword evidence="3" id="KW-1185">Reference proteome</keyword>
<evidence type="ECO:0000313" key="2">
    <source>
        <dbReference type="EMBL" id="RDB24368.1"/>
    </source>
</evidence>
<feature type="compositionally biased region" description="Low complexity" evidence="1">
    <location>
        <begin position="52"/>
        <end position="64"/>
    </location>
</feature>
<comment type="caution">
    <text evidence="2">The sequence shown here is derived from an EMBL/GenBank/DDBJ whole genome shotgun (WGS) entry which is preliminary data.</text>
</comment>
<evidence type="ECO:0000256" key="1">
    <source>
        <dbReference type="SAM" id="MobiDB-lite"/>
    </source>
</evidence>
<accession>A0A369JRB4</accession>